<keyword evidence="3" id="KW-1185">Reference proteome</keyword>
<dbReference type="AlphaFoldDB" id="M0LVZ5"/>
<dbReference type="GO" id="GO:0000166">
    <property type="term" value="F:nucleotide binding"/>
    <property type="evidence" value="ECO:0007669"/>
    <property type="project" value="InterPro"/>
</dbReference>
<dbReference type="Gene3D" id="1.10.150.20">
    <property type="entry name" value="5' to 3' exonuclease, C-terminal subdomain"/>
    <property type="match status" value="1"/>
</dbReference>
<dbReference type="SUPFAM" id="SSF47794">
    <property type="entry name" value="Rad51 N-terminal domain-like"/>
    <property type="match status" value="1"/>
</dbReference>
<feature type="region of interest" description="Disordered" evidence="1">
    <location>
        <begin position="102"/>
        <end position="143"/>
    </location>
</feature>
<evidence type="ECO:0000313" key="2">
    <source>
        <dbReference type="EMBL" id="EMA37631.1"/>
    </source>
</evidence>
<proteinExistence type="predicted"/>
<dbReference type="InterPro" id="IPR010995">
    <property type="entry name" value="DNA_repair_Rad51/TF_NusA_a-hlx"/>
</dbReference>
<dbReference type="Pfam" id="PF14520">
    <property type="entry name" value="HHH_5"/>
    <property type="match status" value="1"/>
</dbReference>
<evidence type="ECO:0000256" key="1">
    <source>
        <dbReference type="SAM" id="MobiDB-lite"/>
    </source>
</evidence>
<dbReference type="RefSeq" id="WP_007694061.1">
    <property type="nucleotide sequence ID" value="NZ_AJRK01000436.1"/>
</dbReference>
<accession>M0LVZ5</accession>
<dbReference type="Proteomes" id="UP000011566">
    <property type="component" value="Unassembled WGS sequence"/>
</dbReference>
<organism evidence="2 3">
    <name type="scientific">Halococcus hamelinensis 100A6</name>
    <dbReference type="NCBI Taxonomy" id="1132509"/>
    <lineage>
        <taxon>Archaea</taxon>
        <taxon>Methanobacteriati</taxon>
        <taxon>Methanobacteriota</taxon>
        <taxon>Stenosarchaea group</taxon>
        <taxon>Halobacteria</taxon>
        <taxon>Halobacteriales</taxon>
        <taxon>Halococcaceae</taxon>
        <taxon>Halococcus</taxon>
    </lineage>
</organism>
<dbReference type="OrthoDB" id="202878at2157"/>
<feature type="compositionally biased region" description="Basic and acidic residues" evidence="1">
    <location>
        <begin position="119"/>
        <end position="134"/>
    </location>
</feature>
<protein>
    <submittedName>
        <fullName evidence="2">PASTA domain containing protein</fullName>
    </submittedName>
</protein>
<comment type="caution">
    <text evidence="2">The sequence shown here is derived from an EMBL/GenBank/DDBJ whole genome shotgun (WGS) entry which is preliminary data.</text>
</comment>
<dbReference type="EMBL" id="AOMB01000033">
    <property type="protein sequence ID" value="EMA37631.1"/>
    <property type="molecule type" value="Genomic_DNA"/>
</dbReference>
<name>M0LVZ5_9EURY</name>
<gene>
    <name evidence="2" type="ORF">C447_11685</name>
</gene>
<dbReference type="eggNOG" id="arCOG06233">
    <property type="taxonomic scope" value="Archaea"/>
</dbReference>
<evidence type="ECO:0000313" key="3">
    <source>
        <dbReference type="Proteomes" id="UP000011566"/>
    </source>
</evidence>
<sequence>MVDSETAESKLTVVCTDGTTIGCTNFEAIENGLLLTEDEERNRVFGFVSENEVRFVLPTTTAQQLVSGTKSEDRYNDPLTRISGIGSTYADRLRSTGYTSVSGVATAKPDELAEATETNENRASEWVERARQIDTDAEAEGST</sequence>
<reference evidence="2 3" key="1">
    <citation type="journal article" date="2014" name="PLoS Genet.">
        <title>Phylogenetically driven sequencing of extremely halophilic archaea reveals strategies for static and dynamic osmo-response.</title>
        <authorList>
            <person name="Becker E.A."/>
            <person name="Seitzer P.M."/>
            <person name="Tritt A."/>
            <person name="Larsen D."/>
            <person name="Krusor M."/>
            <person name="Yao A.I."/>
            <person name="Wu D."/>
            <person name="Madern D."/>
            <person name="Eisen J.A."/>
            <person name="Darling A.E."/>
            <person name="Facciotti M.T."/>
        </authorList>
    </citation>
    <scope>NUCLEOTIDE SEQUENCE [LARGE SCALE GENOMIC DNA]</scope>
    <source>
        <strain evidence="2 3">100A6</strain>
    </source>
</reference>
<dbReference type="PATRIC" id="fig|1132509.6.peg.2658"/>